<dbReference type="KEGG" id="ehx:EMIHUDRAFT_107232"/>
<dbReference type="PROSITE" id="PS51782">
    <property type="entry name" value="LYSM"/>
    <property type="match status" value="1"/>
</dbReference>
<reference evidence="2" key="2">
    <citation type="submission" date="2024-10" db="UniProtKB">
        <authorList>
            <consortium name="EnsemblProtists"/>
        </authorList>
    </citation>
    <scope>IDENTIFICATION</scope>
</reference>
<dbReference type="EnsemblProtists" id="EOD05567">
    <property type="protein sequence ID" value="EOD05567"/>
    <property type="gene ID" value="EMIHUDRAFT_107232"/>
</dbReference>
<organism evidence="2 3">
    <name type="scientific">Emiliania huxleyi (strain CCMP1516)</name>
    <dbReference type="NCBI Taxonomy" id="280463"/>
    <lineage>
        <taxon>Eukaryota</taxon>
        <taxon>Haptista</taxon>
        <taxon>Haptophyta</taxon>
        <taxon>Prymnesiophyceae</taxon>
        <taxon>Isochrysidales</taxon>
        <taxon>Noelaerhabdaceae</taxon>
        <taxon>Emiliania</taxon>
    </lineage>
</organism>
<proteinExistence type="predicted"/>
<keyword evidence="3" id="KW-1185">Reference proteome</keyword>
<protein>
    <recommendedName>
        <fullName evidence="1">LysM domain-containing protein</fullName>
    </recommendedName>
</protein>
<feature type="domain" description="LysM" evidence="1">
    <location>
        <begin position="55"/>
        <end position="102"/>
    </location>
</feature>
<reference evidence="3" key="1">
    <citation type="journal article" date="2013" name="Nature">
        <title>Pan genome of the phytoplankton Emiliania underpins its global distribution.</title>
        <authorList>
            <person name="Read B.A."/>
            <person name="Kegel J."/>
            <person name="Klute M.J."/>
            <person name="Kuo A."/>
            <person name="Lefebvre S.C."/>
            <person name="Maumus F."/>
            <person name="Mayer C."/>
            <person name="Miller J."/>
            <person name="Monier A."/>
            <person name="Salamov A."/>
            <person name="Young J."/>
            <person name="Aguilar M."/>
            <person name="Claverie J.M."/>
            <person name="Frickenhaus S."/>
            <person name="Gonzalez K."/>
            <person name="Herman E.K."/>
            <person name="Lin Y.C."/>
            <person name="Napier J."/>
            <person name="Ogata H."/>
            <person name="Sarno A.F."/>
            <person name="Shmutz J."/>
            <person name="Schroeder D."/>
            <person name="de Vargas C."/>
            <person name="Verret F."/>
            <person name="von Dassow P."/>
            <person name="Valentin K."/>
            <person name="Van de Peer Y."/>
            <person name="Wheeler G."/>
            <person name="Dacks J.B."/>
            <person name="Delwiche C.F."/>
            <person name="Dyhrman S.T."/>
            <person name="Glockner G."/>
            <person name="John U."/>
            <person name="Richards T."/>
            <person name="Worden A.Z."/>
            <person name="Zhang X."/>
            <person name="Grigoriev I.V."/>
            <person name="Allen A.E."/>
            <person name="Bidle K."/>
            <person name="Borodovsky M."/>
            <person name="Bowler C."/>
            <person name="Brownlee C."/>
            <person name="Cock J.M."/>
            <person name="Elias M."/>
            <person name="Gladyshev V.N."/>
            <person name="Groth M."/>
            <person name="Guda C."/>
            <person name="Hadaegh A."/>
            <person name="Iglesias-Rodriguez M.D."/>
            <person name="Jenkins J."/>
            <person name="Jones B.M."/>
            <person name="Lawson T."/>
            <person name="Leese F."/>
            <person name="Lindquist E."/>
            <person name="Lobanov A."/>
            <person name="Lomsadze A."/>
            <person name="Malik S.B."/>
            <person name="Marsh M.E."/>
            <person name="Mackinder L."/>
            <person name="Mock T."/>
            <person name="Mueller-Roeber B."/>
            <person name="Pagarete A."/>
            <person name="Parker M."/>
            <person name="Probert I."/>
            <person name="Quesneville H."/>
            <person name="Raines C."/>
            <person name="Rensing S.A."/>
            <person name="Riano-Pachon D.M."/>
            <person name="Richier S."/>
            <person name="Rokitta S."/>
            <person name="Shiraiwa Y."/>
            <person name="Soanes D.M."/>
            <person name="van der Giezen M."/>
            <person name="Wahlund T.M."/>
            <person name="Williams B."/>
            <person name="Wilson W."/>
            <person name="Wolfe G."/>
            <person name="Wurch L.L."/>
        </authorList>
    </citation>
    <scope>NUCLEOTIDE SEQUENCE</scope>
</reference>
<dbReference type="HOGENOM" id="CLU_984954_0_0_1"/>
<accession>A0A0D3I2T2</accession>
<dbReference type="GeneID" id="17251825"/>
<evidence type="ECO:0000313" key="3">
    <source>
        <dbReference type="Proteomes" id="UP000013827"/>
    </source>
</evidence>
<evidence type="ECO:0000259" key="1">
    <source>
        <dbReference type="PROSITE" id="PS51782"/>
    </source>
</evidence>
<evidence type="ECO:0000313" key="2">
    <source>
        <dbReference type="EnsemblProtists" id="EOD05567"/>
    </source>
</evidence>
<dbReference type="Proteomes" id="UP000013827">
    <property type="component" value="Unassembled WGS sequence"/>
</dbReference>
<name>A0A0D3I2T2_EMIH1</name>
<dbReference type="InterPro" id="IPR018392">
    <property type="entry name" value="LysM"/>
</dbReference>
<dbReference type="RefSeq" id="XP_005757996.1">
    <property type="nucleotide sequence ID" value="XM_005757939.1"/>
</dbReference>
<sequence length="283" mass="29975">MFGAAAAVLGFASVRDVVVTYSEALAFAEAHRRRRLELEASGRSAQAVSSVATHHTYTVTVGDSCYSIAQSQCSDGNRWQSVICGQSESTCTNLQVGEQISYSCAGCGGGGVSPSATPRSVSDVKITFYAWDDNCDSGWSRGCGNANTKYSRTGSLAGGTAGGNGTYSDPITLATNPNFITPGTRVYIPFFRKYFVMMDRCSGCIESHEDWVDLWMGGLPLNGVNVNQAASDHCENSLTPENQRIVLNPDDGMAVSTSPFFDCAGPACTASACCTTCLFADNR</sequence>
<dbReference type="Pfam" id="PF01476">
    <property type="entry name" value="LysM"/>
    <property type="match status" value="1"/>
</dbReference>
<dbReference type="eggNOG" id="ENOG502SJI1">
    <property type="taxonomic scope" value="Eukaryota"/>
</dbReference>
<dbReference type="PaxDb" id="2903-EOD05567"/>
<dbReference type="AlphaFoldDB" id="A0A0D3I2T2"/>